<feature type="domain" description="OTU" evidence="2">
    <location>
        <begin position="749"/>
        <end position="888"/>
    </location>
</feature>
<sequence>MVDTVDTGDTVDTEETVIISNSFPRALLMFIKTIRTLEDMVVMVDMVDMVVKHLPFWTVFNSLDELKKRIQEIANADGFVIVTRRSKKIGGRTGRVWLECDRGGEHQSTATLRKAGSKKTGCPFYLLAVRNHPYETWEIKDGTIEHNHELCEDLSAHAFVRRFTPSEMKLIEQLTAQNMEPRKIFQTIRKQDPDRFHVQKDVQNVVAKIRAEQRQGLTPMQSLENVLMKNDFIYEIREEPGTEIVTEIFFLHRDSRVLWRAFPHVMMIDATYKTNIYNMPFIQIVGMTPTNKSFIIAHAVVSKERGDNFVWVLERVKAMLDECMEPRVILTDRDLALMGACAKVFPDASRLLCRWHIQQNVMKHCKGAFTDDDWKTFLSFWGSLIESPSIPIYDYHLRNMRKRLVECKRSRVFKYVYDNWLKDYKEMFVFAWTDKRRNFGNRTTNRVESQHANLKRYVEDRSSLDRIVGCVRDIVETQFGEIRKTFRESIEKTMKHHKHPMFQHLLGKVSHKALDLLHGEAIRRLDVLERFNSSCGCQMWHSCGLPCACRIEKYMREEHPIQLEDIDVFWRKLNFQSCKLIDDSLDVVEELDVVRQQLQSHPPAQQKSLLSKIKAVLTPTKSTKKPPVVQQNTRGRPTTKQVQERLDEASRIDEELRRSSFGDANTCFEGSRQSKYDKPRHSSYVPSQASQQSVIRSQKPKATLSRSKSSKKKETRDDHGFPLIIGDEYVGIIERFKSDIPPVFHPYVSCIRDVMPDGHCGFRSVAVGLGMDQSSWGRIRRDLVQEMDQNESIWFPIFEAWAAGYFYTHRQGLIWDSVAGCGENHWMDFPFAGLLIAQTYGIGVHLLTTTMGASSTYFPILSPPANQQPLFITLTHVNENHFIHVKLEGDYPMPPAHGLWLTHRRPHTEQWEDMYLPRLEWYTSIMNPRPRSNPSLNYIDSYTEE</sequence>
<dbReference type="Gramene" id="mRNA:HanXRQr2_Chr15g0675481">
    <property type="protein sequence ID" value="mRNA:HanXRQr2_Chr15g0675481"/>
    <property type="gene ID" value="HanXRQr2_Chr15g0675481"/>
</dbReference>
<dbReference type="EMBL" id="MNCJ02000330">
    <property type="protein sequence ID" value="KAF5763023.1"/>
    <property type="molecule type" value="Genomic_DNA"/>
</dbReference>
<dbReference type="PROSITE" id="PS50802">
    <property type="entry name" value="OTU"/>
    <property type="match status" value="1"/>
</dbReference>
<evidence type="ECO:0000256" key="1">
    <source>
        <dbReference type="SAM" id="MobiDB-lite"/>
    </source>
</evidence>
<dbReference type="PANTHER" id="PTHR31569">
    <property type="entry name" value="SWIM-TYPE DOMAIN-CONTAINING PROTEIN"/>
    <property type="match status" value="1"/>
</dbReference>
<feature type="region of interest" description="Disordered" evidence="1">
    <location>
        <begin position="620"/>
        <end position="719"/>
    </location>
</feature>
<accession>A0A9K3DXY0</accession>
<feature type="compositionally biased region" description="Polar residues" evidence="1">
    <location>
        <begin position="629"/>
        <end position="641"/>
    </location>
</feature>
<gene>
    <name evidence="3" type="ORF">HanXRQr2_Chr15g0675481</name>
</gene>
<dbReference type="InterPro" id="IPR003323">
    <property type="entry name" value="OTU_dom"/>
</dbReference>
<reference evidence="3" key="2">
    <citation type="submission" date="2020-06" db="EMBL/GenBank/DDBJ databases">
        <title>Helianthus annuus Genome sequencing and assembly Release 2.</title>
        <authorList>
            <person name="Gouzy J."/>
            <person name="Langlade N."/>
            <person name="Munos S."/>
        </authorList>
    </citation>
    <scope>NUCLEOTIDE SEQUENCE</scope>
    <source>
        <tissue evidence="3">Leaves</tissue>
    </source>
</reference>
<dbReference type="CDD" id="cd22744">
    <property type="entry name" value="OTU"/>
    <property type="match status" value="1"/>
</dbReference>
<dbReference type="AlphaFoldDB" id="A0A9K3DXY0"/>
<feature type="compositionally biased region" description="Polar residues" evidence="1">
    <location>
        <begin position="684"/>
        <end position="696"/>
    </location>
</feature>
<dbReference type="Proteomes" id="UP000215914">
    <property type="component" value="Unassembled WGS sequence"/>
</dbReference>
<comment type="caution">
    <text evidence="3">The sequence shown here is derived from an EMBL/GenBank/DDBJ whole genome shotgun (WGS) entry which is preliminary data.</text>
</comment>
<proteinExistence type="predicted"/>
<dbReference type="InterPro" id="IPR052579">
    <property type="entry name" value="Zinc_finger_SWIM"/>
</dbReference>
<dbReference type="PANTHER" id="PTHR31569:SF4">
    <property type="entry name" value="SWIM-TYPE DOMAIN-CONTAINING PROTEIN"/>
    <property type="match status" value="1"/>
</dbReference>
<evidence type="ECO:0000259" key="2">
    <source>
        <dbReference type="PROSITE" id="PS50802"/>
    </source>
</evidence>
<organism evidence="3 4">
    <name type="scientific">Helianthus annuus</name>
    <name type="common">Common sunflower</name>
    <dbReference type="NCBI Taxonomy" id="4232"/>
    <lineage>
        <taxon>Eukaryota</taxon>
        <taxon>Viridiplantae</taxon>
        <taxon>Streptophyta</taxon>
        <taxon>Embryophyta</taxon>
        <taxon>Tracheophyta</taxon>
        <taxon>Spermatophyta</taxon>
        <taxon>Magnoliopsida</taxon>
        <taxon>eudicotyledons</taxon>
        <taxon>Gunneridae</taxon>
        <taxon>Pentapetalae</taxon>
        <taxon>asterids</taxon>
        <taxon>campanulids</taxon>
        <taxon>Asterales</taxon>
        <taxon>Asteraceae</taxon>
        <taxon>Asteroideae</taxon>
        <taxon>Heliantheae alliance</taxon>
        <taxon>Heliantheae</taxon>
        <taxon>Helianthus</taxon>
    </lineage>
</organism>
<keyword evidence="4" id="KW-1185">Reference proteome</keyword>
<reference evidence="3" key="1">
    <citation type="journal article" date="2017" name="Nature">
        <title>The sunflower genome provides insights into oil metabolism, flowering and Asterid evolution.</title>
        <authorList>
            <person name="Badouin H."/>
            <person name="Gouzy J."/>
            <person name="Grassa C.J."/>
            <person name="Murat F."/>
            <person name="Staton S.E."/>
            <person name="Cottret L."/>
            <person name="Lelandais-Briere C."/>
            <person name="Owens G.L."/>
            <person name="Carrere S."/>
            <person name="Mayjonade B."/>
            <person name="Legrand L."/>
            <person name="Gill N."/>
            <person name="Kane N.C."/>
            <person name="Bowers J.E."/>
            <person name="Hubner S."/>
            <person name="Bellec A."/>
            <person name="Berard A."/>
            <person name="Berges H."/>
            <person name="Blanchet N."/>
            <person name="Boniface M.C."/>
            <person name="Brunel D."/>
            <person name="Catrice O."/>
            <person name="Chaidir N."/>
            <person name="Claudel C."/>
            <person name="Donnadieu C."/>
            <person name="Faraut T."/>
            <person name="Fievet G."/>
            <person name="Helmstetter N."/>
            <person name="King M."/>
            <person name="Knapp S.J."/>
            <person name="Lai Z."/>
            <person name="Le Paslier M.C."/>
            <person name="Lippi Y."/>
            <person name="Lorenzon L."/>
            <person name="Mandel J.R."/>
            <person name="Marage G."/>
            <person name="Marchand G."/>
            <person name="Marquand E."/>
            <person name="Bret-Mestries E."/>
            <person name="Morien E."/>
            <person name="Nambeesan S."/>
            <person name="Nguyen T."/>
            <person name="Pegot-Espagnet P."/>
            <person name="Pouilly N."/>
            <person name="Raftis F."/>
            <person name="Sallet E."/>
            <person name="Schiex T."/>
            <person name="Thomas J."/>
            <person name="Vandecasteele C."/>
            <person name="Vares D."/>
            <person name="Vear F."/>
            <person name="Vautrin S."/>
            <person name="Crespi M."/>
            <person name="Mangin B."/>
            <person name="Burke J.M."/>
            <person name="Salse J."/>
            <person name="Munos S."/>
            <person name="Vincourt P."/>
            <person name="Rieseberg L.H."/>
            <person name="Langlade N.B."/>
        </authorList>
    </citation>
    <scope>NUCLEOTIDE SEQUENCE</scope>
    <source>
        <tissue evidence="3">Leaves</tissue>
    </source>
</reference>
<dbReference type="Pfam" id="PF10551">
    <property type="entry name" value="MULE"/>
    <property type="match status" value="1"/>
</dbReference>
<dbReference type="Gene3D" id="3.90.70.80">
    <property type="match status" value="1"/>
</dbReference>
<feature type="compositionally biased region" description="Basic and acidic residues" evidence="1">
    <location>
        <begin position="642"/>
        <end position="660"/>
    </location>
</feature>
<evidence type="ECO:0000313" key="4">
    <source>
        <dbReference type="Proteomes" id="UP000215914"/>
    </source>
</evidence>
<evidence type="ECO:0000313" key="3">
    <source>
        <dbReference type="EMBL" id="KAF5763023.1"/>
    </source>
</evidence>
<name>A0A9K3DXY0_HELAN</name>
<dbReference type="InterPro" id="IPR018289">
    <property type="entry name" value="MULE_transposase_dom"/>
</dbReference>
<protein>
    <submittedName>
        <fullName evidence="3">Transcription factor FAR family</fullName>
    </submittedName>
</protein>